<dbReference type="InterPro" id="IPR023772">
    <property type="entry name" value="DNA-bd_HTH_TetR-type_CS"/>
</dbReference>
<organism evidence="6 7">
    <name type="scientific">Caulobacter ginsengisoli</name>
    <dbReference type="NCBI Taxonomy" id="400775"/>
    <lineage>
        <taxon>Bacteria</taxon>
        <taxon>Pseudomonadati</taxon>
        <taxon>Pseudomonadota</taxon>
        <taxon>Alphaproteobacteria</taxon>
        <taxon>Caulobacterales</taxon>
        <taxon>Caulobacteraceae</taxon>
        <taxon>Caulobacter</taxon>
    </lineage>
</organism>
<evidence type="ECO:0000256" key="2">
    <source>
        <dbReference type="ARBA" id="ARBA00023125"/>
    </source>
</evidence>
<feature type="domain" description="HTH tetR-type" evidence="5">
    <location>
        <begin position="13"/>
        <end position="73"/>
    </location>
</feature>
<comment type="caution">
    <text evidence="6">The sequence shown here is derived from an EMBL/GenBank/DDBJ whole genome shotgun (WGS) entry which is preliminary data.</text>
</comment>
<proteinExistence type="predicted"/>
<sequence length="207" mass="22278">MVRSESAVDRRRVRTRTALLQAGQSLFAARSVDAVSVDDIVGTAEVAKGSFYNHFTDKDDLAREIAAVIRAEVEALVDATNRDIADPAIRMARAFAVYVRYAHEQPQRAKAMLRLLAGATLPDLPLNRGVRSDLEAGLAAGRFSGLPLQSALLLVMGVVQVGLIHVLEHPTDEAWIAIVPLLAGQLRGLGVPFDEAQALARAAIHDV</sequence>
<dbReference type="PANTHER" id="PTHR30055:SF234">
    <property type="entry name" value="HTH-TYPE TRANSCRIPTIONAL REGULATOR BETI"/>
    <property type="match status" value="1"/>
</dbReference>
<keyword evidence="3" id="KW-0804">Transcription</keyword>
<evidence type="ECO:0000256" key="1">
    <source>
        <dbReference type="ARBA" id="ARBA00023015"/>
    </source>
</evidence>
<dbReference type="PROSITE" id="PS50977">
    <property type="entry name" value="HTH_TETR_2"/>
    <property type="match status" value="1"/>
</dbReference>
<dbReference type="InterPro" id="IPR001647">
    <property type="entry name" value="HTH_TetR"/>
</dbReference>
<feature type="DNA-binding region" description="H-T-H motif" evidence="4">
    <location>
        <begin position="36"/>
        <end position="55"/>
    </location>
</feature>
<dbReference type="Gene3D" id="1.10.357.10">
    <property type="entry name" value="Tetracycline Repressor, domain 2"/>
    <property type="match status" value="1"/>
</dbReference>
<keyword evidence="1" id="KW-0805">Transcription regulation</keyword>
<dbReference type="SUPFAM" id="SSF46689">
    <property type="entry name" value="Homeodomain-like"/>
    <property type="match status" value="1"/>
</dbReference>
<dbReference type="RefSeq" id="WP_307347900.1">
    <property type="nucleotide sequence ID" value="NZ_JAUSVS010000002.1"/>
</dbReference>
<dbReference type="PANTHER" id="PTHR30055">
    <property type="entry name" value="HTH-TYPE TRANSCRIPTIONAL REGULATOR RUTR"/>
    <property type="match status" value="1"/>
</dbReference>
<evidence type="ECO:0000259" key="5">
    <source>
        <dbReference type="PROSITE" id="PS50977"/>
    </source>
</evidence>
<dbReference type="Pfam" id="PF00440">
    <property type="entry name" value="TetR_N"/>
    <property type="match status" value="1"/>
</dbReference>
<dbReference type="Proteomes" id="UP001228905">
    <property type="component" value="Unassembled WGS sequence"/>
</dbReference>
<name>A0ABU0IP19_9CAUL</name>
<accession>A0ABU0IP19</accession>
<dbReference type="PRINTS" id="PR00455">
    <property type="entry name" value="HTHTETR"/>
</dbReference>
<dbReference type="InterPro" id="IPR050109">
    <property type="entry name" value="HTH-type_TetR-like_transc_reg"/>
</dbReference>
<gene>
    <name evidence="6" type="ORF">QO010_001517</name>
</gene>
<dbReference type="EMBL" id="JAUSVS010000002">
    <property type="protein sequence ID" value="MDQ0463746.1"/>
    <property type="molecule type" value="Genomic_DNA"/>
</dbReference>
<protein>
    <submittedName>
        <fullName evidence="6">AcrR family transcriptional regulator</fullName>
    </submittedName>
</protein>
<keyword evidence="7" id="KW-1185">Reference proteome</keyword>
<evidence type="ECO:0000313" key="6">
    <source>
        <dbReference type="EMBL" id="MDQ0463746.1"/>
    </source>
</evidence>
<evidence type="ECO:0000256" key="4">
    <source>
        <dbReference type="PROSITE-ProRule" id="PRU00335"/>
    </source>
</evidence>
<dbReference type="InterPro" id="IPR009057">
    <property type="entry name" value="Homeodomain-like_sf"/>
</dbReference>
<dbReference type="PROSITE" id="PS01081">
    <property type="entry name" value="HTH_TETR_1"/>
    <property type="match status" value="1"/>
</dbReference>
<evidence type="ECO:0000313" key="7">
    <source>
        <dbReference type="Proteomes" id="UP001228905"/>
    </source>
</evidence>
<keyword evidence="2 4" id="KW-0238">DNA-binding</keyword>
<evidence type="ECO:0000256" key="3">
    <source>
        <dbReference type="ARBA" id="ARBA00023163"/>
    </source>
</evidence>
<reference evidence="6 7" key="1">
    <citation type="submission" date="2023-07" db="EMBL/GenBank/DDBJ databases">
        <title>Genomic Encyclopedia of Type Strains, Phase IV (KMG-IV): sequencing the most valuable type-strain genomes for metagenomic binning, comparative biology and taxonomic classification.</title>
        <authorList>
            <person name="Goeker M."/>
        </authorList>
    </citation>
    <scope>NUCLEOTIDE SEQUENCE [LARGE SCALE GENOMIC DNA]</scope>
    <source>
        <strain evidence="6 7">DSM 18695</strain>
    </source>
</reference>